<protein>
    <submittedName>
        <fullName evidence="1">Uncharacterized protein</fullName>
    </submittedName>
</protein>
<name>A0A6J7WGY1_9CAUD</name>
<organism evidence="1">
    <name type="scientific">uncultured Caudovirales phage</name>
    <dbReference type="NCBI Taxonomy" id="2100421"/>
    <lineage>
        <taxon>Viruses</taxon>
        <taxon>Duplodnaviria</taxon>
        <taxon>Heunggongvirae</taxon>
        <taxon>Uroviricota</taxon>
        <taxon>Caudoviricetes</taxon>
        <taxon>Peduoviridae</taxon>
        <taxon>Maltschvirus</taxon>
        <taxon>Maltschvirus maltsch</taxon>
    </lineage>
</organism>
<reference evidence="1" key="1">
    <citation type="submission" date="2020-05" db="EMBL/GenBank/DDBJ databases">
        <authorList>
            <person name="Chiriac C."/>
            <person name="Salcher M."/>
            <person name="Ghai R."/>
            <person name="Kavagutti S V."/>
        </authorList>
    </citation>
    <scope>NUCLEOTIDE SEQUENCE</scope>
</reference>
<proteinExistence type="predicted"/>
<sequence length="125" mass="14124">MERDLEEDILGDAEILAKIRSADKRYAQNVYAAMCNMRWQPLEVWPVLKDEYWSCSWRGAGGVVADLRKQGEDYMDYYCSGIGDGLGNGDKAGTLGYVPEGTVTEEIEDDFARIGWSPYPWPTDN</sequence>
<gene>
    <name evidence="1" type="ORF">UFOVP190_339</name>
</gene>
<accession>A0A6J7WGY1</accession>
<evidence type="ECO:0000313" key="1">
    <source>
        <dbReference type="EMBL" id="CAB5214960.1"/>
    </source>
</evidence>
<dbReference type="EMBL" id="LR798243">
    <property type="protein sequence ID" value="CAB5214960.1"/>
    <property type="molecule type" value="Genomic_DNA"/>
</dbReference>